<reference evidence="5 6" key="1">
    <citation type="submission" date="2014-04" db="EMBL/GenBank/DDBJ databases">
        <authorList>
            <person name="Sears C."/>
            <person name="Carroll K."/>
            <person name="Sack B.R."/>
            <person name="Qadri F."/>
            <person name="Myers L.L."/>
            <person name="Chung G.-T."/>
            <person name="Escheverria P."/>
            <person name="Fraser C.M."/>
            <person name="Sadzewicz L."/>
            <person name="Shefchek K.A."/>
            <person name="Tallon L."/>
            <person name="Das S.P."/>
            <person name="Daugherty S."/>
            <person name="Mongodin E.F."/>
        </authorList>
    </citation>
    <scope>NUCLEOTIDE SEQUENCE [LARGE SCALE GENOMIC DNA]</scope>
    <source>
        <strain evidence="5 6">3978 T3 ii</strain>
    </source>
</reference>
<dbReference type="PANTHER" id="PTHR43863:SF2">
    <property type="entry name" value="MALTASE-GLUCOAMYLASE"/>
    <property type="match status" value="1"/>
</dbReference>
<protein>
    <submittedName>
        <fullName evidence="5">Alpha-xylosidase, putative, xyl31A</fullName>
        <ecNumber evidence="5">3.2.1.-</ecNumber>
    </submittedName>
</protein>
<dbReference type="CDD" id="cd06591">
    <property type="entry name" value="GH31_xylosidase_XylS"/>
    <property type="match status" value="1"/>
</dbReference>
<dbReference type="InterPro" id="IPR033403">
    <property type="entry name" value="DUF5110"/>
</dbReference>
<dbReference type="InterPro" id="IPR017853">
    <property type="entry name" value="GH"/>
</dbReference>
<gene>
    <name evidence="5" type="primary">xyl31A</name>
    <name evidence="5" type="ORF">M094_0085</name>
</gene>
<evidence type="ECO:0000259" key="4">
    <source>
        <dbReference type="PROSITE" id="PS51820"/>
    </source>
</evidence>
<dbReference type="RefSeq" id="WP_035447717.1">
    <property type="nucleotide sequence ID" value="NZ_JNHN01000160.1"/>
</dbReference>
<dbReference type="PROSITE" id="PS51820">
    <property type="entry name" value="PA14"/>
    <property type="match status" value="1"/>
</dbReference>
<dbReference type="GO" id="GO:0030246">
    <property type="term" value="F:carbohydrate binding"/>
    <property type="evidence" value="ECO:0007669"/>
    <property type="project" value="InterPro"/>
</dbReference>
<dbReference type="EMBL" id="JNHN01000160">
    <property type="protein sequence ID" value="KDS52224.1"/>
    <property type="molecule type" value="Genomic_DNA"/>
</dbReference>
<accession>A0A078S4Z2</accession>
<dbReference type="InterPro" id="IPR000322">
    <property type="entry name" value="Glyco_hydro_31_TIM"/>
</dbReference>
<dbReference type="Gene3D" id="2.60.40.1180">
    <property type="entry name" value="Golgi alpha-mannosidase II"/>
    <property type="match status" value="2"/>
</dbReference>
<feature type="chain" id="PRO_5001744718" evidence="3">
    <location>
        <begin position="21"/>
        <end position="960"/>
    </location>
</feature>
<dbReference type="InterPro" id="IPR013780">
    <property type="entry name" value="Glyco_hydro_b"/>
</dbReference>
<evidence type="ECO:0000256" key="3">
    <source>
        <dbReference type="SAM" id="SignalP"/>
    </source>
</evidence>
<dbReference type="SUPFAM" id="SSF51011">
    <property type="entry name" value="Glycosyl hydrolase domain"/>
    <property type="match status" value="1"/>
</dbReference>
<dbReference type="CDD" id="cd14752">
    <property type="entry name" value="GH31_N"/>
    <property type="match status" value="2"/>
</dbReference>
<dbReference type="GO" id="GO:0004553">
    <property type="term" value="F:hydrolase activity, hydrolyzing O-glycosyl compounds"/>
    <property type="evidence" value="ECO:0007669"/>
    <property type="project" value="InterPro"/>
</dbReference>
<dbReference type="InterPro" id="IPR025887">
    <property type="entry name" value="Glyco_hydro_31_N_dom"/>
</dbReference>
<comment type="caution">
    <text evidence="5">The sequence shown here is derived from an EMBL/GenBank/DDBJ whole genome shotgun (WGS) entry which is preliminary data.</text>
</comment>
<sequence length="960" mass="110059">MKLKNTSVYLLAGWMLAACSGGGFQKTENGVVVEVKQQQPTDVRKVRLEVMGEKLIHVSATPEKEFSKEQSLIVIPQQNKTDFKVEEQGDEVTVKTSELCAIVSKTTGEVRFTDADGKQILAEDSDGRTFTPVEVEGTKGYTVRQVFQSAGNDEAFYGLGQHQADEFNYKGKNEELFQYNTKVSVPFIVSNKNYGVLWDSYSLCRFGDPRDYSQLGDVFKLYDKEGKEGALTGTYIPGKKDVETLVRREDSLYFEHLDRAAHLSKVINLPAEFPFGGSDVVYEGEIEPAESGLFRFILYYAGYMKVYIDNELVVPERWRTAWNPNTYKFAVNLEAGKRVPLKIEWKPDAGVSYCGLRVLSPVADEEQNKLSWWGEMQNEIDYYFVYGDDMDDVISGYRTLTGKSQIMPKWAMGYWQSREKYNTREEVLSTLKEFRERQIPIDNIVIDWLHWKQDSWGSHEFDPERFPDPKGMVDSIHAMNGRLMISVWPKFYATTEHFKEFDEKGWMYQQAIKDSIKDWVGPGYLGSFYDAYDADARKLFWKQMQDHYYPLGVDAWWMDASEPNIRDCTDLQYRKDLCGPTALGPSAKFFNAYALMNAEAIYDGQRGVEPDKRVFLLTRSGFAGLQRYSTATWSGDIATRWEDMKAQISAGLNFAVSGIPYWTMDIGGFCVENRYVAGQMEFNKTGRENADYKEWRELNTRWYQFGAFCPLFRAHGQYPYREVWNIAPAGHPCYNSIVYYTKLRYNMMPYIYSLAGMTYFNDYTIMRPLVMDFTADANVNNIGDQFMFGSALMVAPVYEYGARNREVYFPASCGWYDFYSGKYVDGGQKLTVDAPYERIPLYVCEGAIVPYGPDMQYSDEKPASEITLYVYTGKDGAFTLYEDEGVNYNYEKGQYATIPFAYNDAEGTLVIGDRTGDFPGMLKERTFNVVKVSKDQPQPFDLKAKGTTVKYDGKAQTVKL</sequence>
<dbReference type="Gene3D" id="2.60.120.380">
    <property type="match status" value="1"/>
</dbReference>
<dbReference type="Pfam" id="PF21365">
    <property type="entry name" value="Glyco_hydro_31_3rd"/>
    <property type="match status" value="1"/>
</dbReference>
<dbReference type="Pfam" id="PF01055">
    <property type="entry name" value="Glyco_hydro_31_2nd"/>
    <property type="match status" value="1"/>
</dbReference>
<dbReference type="InterPro" id="IPR051816">
    <property type="entry name" value="Glycosyl_Hydrolase_31"/>
</dbReference>
<dbReference type="Gene3D" id="2.60.40.1760">
    <property type="entry name" value="glycosyl hydrolase (family 31)"/>
    <property type="match status" value="1"/>
</dbReference>
<feature type="domain" description="PA14" evidence="4">
    <location>
        <begin position="225"/>
        <end position="372"/>
    </location>
</feature>
<dbReference type="InterPro" id="IPR048395">
    <property type="entry name" value="Glyco_hydro_31_C"/>
</dbReference>
<name>A0A078S4Z2_BACUN</name>
<dbReference type="PANTHER" id="PTHR43863">
    <property type="entry name" value="HYDROLASE, PUTATIVE (AFU_ORTHOLOGUE AFUA_1G03140)-RELATED"/>
    <property type="match status" value="1"/>
</dbReference>
<dbReference type="InterPro" id="IPR037524">
    <property type="entry name" value="PA14/GLEYA"/>
</dbReference>
<feature type="signal peptide" evidence="3">
    <location>
        <begin position="1"/>
        <end position="20"/>
    </location>
</feature>
<dbReference type="InterPro" id="IPR011013">
    <property type="entry name" value="Gal_mutarotase_sf_dom"/>
</dbReference>
<evidence type="ECO:0000313" key="5">
    <source>
        <dbReference type="EMBL" id="KDS52224.1"/>
    </source>
</evidence>
<dbReference type="SUPFAM" id="SSF74650">
    <property type="entry name" value="Galactose mutarotase-like"/>
    <property type="match status" value="1"/>
</dbReference>
<dbReference type="Pfam" id="PF17137">
    <property type="entry name" value="DUF5110"/>
    <property type="match status" value="1"/>
</dbReference>
<keyword evidence="3" id="KW-0732">Signal</keyword>
<dbReference type="PATRIC" id="fig|1339349.3.peg.1374"/>
<dbReference type="Gene3D" id="3.20.20.80">
    <property type="entry name" value="Glycosidases"/>
    <property type="match status" value="1"/>
</dbReference>
<dbReference type="SUPFAM" id="SSF51445">
    <property type="entry name" value="(Trans)glycosidases"/>
    <property type="match status" value="1"/>
</dbReference>
<dbReference type="SUPFAM" id="SSF56988">
    <property type="entry name" value="Anthrax protective antigen"/>
    <property type="match status" value="1"/>
</dbReference>
<evidence type="ECO:0000313" key="6">
    <source>
        <dbReference type="Proteomes" id="UP000028013"/>
    </source>
</evidence>
<proteinExistence type="inferred from homology"/>
<dbReference type="EC" id="3.2.1.-" evidence="5"/>
<dbReference type="PROSITE" id="PS51257">
    <property type="entry name" value="PROKAR_LIPOPROTEIN"/>
    <property type="match status" value="1"/>
</dbReference>
<dbReference type="Pfam" id="PF13802">
    <property type="entry name" value="Gal_mutarotas_2"/>
    <property type="match status" value="1"/>
</dbReference>
<evidence type="ECO:0000256" key="1">
    <source>
        <dbReference type="ARBA" id="ARBA00007806"/>
    </source>
</evidence>
<comment type="similarity">
    <text evidence="1 2">Belongs to the glycosyl hydrolase 31 family.</text>
</comment>
<evidence type="ECO:0000256" key="2">
    <source>
        <dbReference type="RuleBase" id="RU361185"/>
    </source>
</evidence>
<dbReference type="Proteomes" id="UP000028013">
    <property type="component" value="Unassembled WGS sequence"/>
</dbReference>
<dbReference type="AlphaFoldDB" id="A0A078S4Z2"/>
<organism evidence="5 6">
    <name type="scientific">Bacteroides uniformis str. 3978 T3 ii</name>
    <dbReference type="NCBI Taxonomy" id="1339349"/>
    <lineage>
        <taxon>Bacteria</taxon>
        <taxon>Pseudomonadati</taxon>
        <taxon>Bacteroidota</taxon>
        <taxon>Bacteroidia</taxon>
        <taxon>Bacteroidales</taxon>
        <taxon>Bacteroidaceae</taxon>
        <taxon>Bacteroides</taxon>
    </lineage>
</organism>
<keyword evidence="2 5" id="KW-0326">Glycosidase</keyword>
<keyword evidence="2 5" id="KW-0378">Hydrolase</keyword>
<dbReference type="GO" id="GO:0005975">
    <property type="term" value="P:carbohydrate metabolic process"/>
    <property type="evidence" value="ECO:0007669"/>
    <property type="project" value="InterPro"/>
</dbReference>